<dbReference type="PANTHER" id="PTHR14226">
    <property type="entry name" value="NEUROPATHY TARGET ESTERASE/SWISS CHEESE D.MELANOGASTER"/>
    <property type="match status" value="1"/>
</dbReference>
<evidence type="ECO:0000256" key="4">
    <source>
        <dbReference type="PROSITE-ProRule" id="PRU01161"/>
    </source>
</evidence>
<dbReference type="GO" id="GO:0016042">
    <property type="term" value="P:lipid catabolic process"/>
    <property type="evidence" value="ECO:0007669"/>
    <property type="project" value="UniProtKB-UniRule"/>
</dbReference>
<dbReference type="CDD" id="cd07209">
    <property type="entry name" value="Pat_hypo_Ecoli_Z1214_like"/>
    <property type="match status" value="1"/>
</dbReference>
<accession>A0A1H3H2L1</accession>
<feature type="short sequence motif" description="GXSXG" evidence="4">
    <location>
        <begin position="40"/>
        <end position="44"/>
    </location>
</feature>
<dbReference type="SUPFAM" id="SSF52151">
    <property type="entry name" value="FabD/lysophospholipase-like"/>
    <property type="match status" value="1"/>
</dbReference>
<dbReference type="Gene3D" id="3.40.1090.10">
    <property type="entry name" value="Cytosolic phospholipase A2 catalytic domain"/>
    <property type="match status" value="2"/>
</dbReference>
<dbReference type="Proteomes" id="UP000199652">
    <property type="component" value="Unassembled WGS sequence"/>
</dbReference>
<dbReference type="EMBL" id="FNOU01000016">
    <property type="protein sequence ID" value="SDY09465.1"/>
    <property type="molecule type" value="Genomic_DNA"/>
</dbReference>
<reference evidence="7" key="1">
    <citation type="submission" date="2016-10" db="EMBL/GenBank/DDBJ databases">
        <authorList>
            <person name="Varghese N."/>
            <person name="Submissions S."/>
        </authorList>
    </citation>
    <scope>NUCLEOTIDE SEQUENCE [LARGE SCALE GENOMIC DNA]</scope>
    <source>
        <strain evidence="7">VPI 5359</strain>
    </source>
</reference>
<dbReference type="Pfam" id="PF01734">
    <property type="entry name" value="Patatin"/>
    <property type="match status" value="1"/>
</dbReference>
<feature type="active site" description="Proton acceptor" evidence="4">
    <location>
        <position position="182"/>
    </location>
</feature>
<dbReference type="PANTHER" id="PTHR14226:SF29">
    <property type="entry name" value="NEUROPATHY TARGET ESTERASE SWS"/>
    <property type="match status" value="1"/>
</dbReference>
<sequence>MDEKKEYGLVLSGGGTKGAFEIGVWKALQEMDTPISCVIGTSIGALNAALIAQNDFDAAYDFWTNLTINQVLNLNTTMVNKYLNHWSGASFDLFRLAFINDLFRGGLDISPLRANLSRLIDEEKIRKSSIRLGLVTVELNTLSPTQLMIEEIPEGKLLDYLLASAALPVFQRQEIDGKTYLDGGFYDNVPINFMASSGYKNIISVEFPAIGFKQRVDHNDIHLTVVENSEYLGMTLEFDQETIRNNIEMGDLDCKKTFGQLLGKYYYFNTASGTQFYEKLAEFMGSPLEDVNARQEVAMLLGIPENSKKDTIVMAIANVLRRTNYPKDEAPLLVLLEMAGRSLGVERMAAYTPDRFLLAILTALETLTRTNLAFIKRDDTIKKAFDADNNYRPGSLFDFISFYVLFVGSSKDLPIPTIRTLIKKFTPEFALSILLLIYLHQLLRKK</sequence>
<evidence type="ECO:0000259" key="5">
    <source>
        <dbReference type="PROSITE" id="PS51635"/>
    </source>
</evidence>
<proteinExistence type="predicted"/>
<name>A0A1H3H2L1_EUBBA</name>
<organism evidence="6 7">
    <name type="scientific">Eubacterium barkeri</name>
    <name type="common">Clostridium barkeri</name>
    <dbReference type="NCBI Taxonomy" id="1528"/>
    <lineage>
        <taxon>Bacteria</taxon>
        <taxon>Bacillati</taxon>
        <taxon>Bacillota</taxon>
        <taxon>Clostridia</taxon>
        <taxon>Eubacteriales</taxon>
        <taxon>Eubacteriaceae</taxon>
        <taxon>Eubacterium</taxon>
    </lineage>
</organism>
<gene>
    <name evidence="6" type="ORF">SAMN04488579_11618</name>
</gene>
<keyword evidence="7" id="KW-1185">Reference proteome</keyword>
<evidence type="ECO:0000256" key="2">
    <source>
        <dbReference type="ARBA" id="ARBA00022963"/>
    </source>
</evidence>
<dbReference type="InterPro" id="IPR016035">
    <property type="entry name" value="Acyl_Trfase/lysoPLipase"/>
</dbReference>
<keyword evidence="1 4" id="KW-0378">Hydrolase</keyword>
<dbReference type="InterPro" id="IPR050301">
    <property type="entry name" value="NTE"/>
</dbReference>
<dbReference type="InterPro" id="IPR002641">
    <property type="entry name" value="PNPLA_dom"/>
</dbReference>
<keyword evidence="3 4" id="KW-0443">Lipid metabolism</keyword>
<evidence type="ECO:0000313" key="6">
    <source>
        <dbReference type="EMBL" id="SDY09465.1"/>
    </source>
</evidence>
<dbReference type="GO" id="GO:0016787">
    <property type="term" value="F:hydrolase activity"/>
    <property type="evidence" value="ECO:0007669"/>
    <property type="project" value="UniProtKB-UniRule"/>
</dbReference>
<protein>
    <submittedName>
        <fullName evidence="6">NTE family protein</fullName>
    </submittedName>
</protein>
<feature type="short sequence motif" description="DGA/G" evidence="4">
    <location>
        <begin position="182"/>
        <end position="184"/>
    </location>
</feature>
<keyword evidence="2 4" id="KW-0442">Lipid degradation</keyword>
<feature type="short sequence motif" description="GXGXXG" evidence="4">
    <location>
        <begin position="13"/>
        <end position="18"/>
    </location>
</feature>
<dbReference type="STRING" id="1528.SAMN04488579_11618"/>
<dbReference type="OrthoDB" id="9770965at2"/>
<feature type="active site" description="Nucleophile" evidence="4">
    <location>
        <position position="42"/>
    </location>
</feature>
<dbReference type="AlphaFoldDB" id="A0A1H3H2L1"/>
<evidence type="ECO:0000256" key="3">
    <source>
        <dbReference type="ARBA" id="ARBA00023098"/>
    </source>
</evidence>
<dbReference type="RefSeq" id="WP_090245896.1">
    <property type="nucleotide sequence ID" value="NZ_FNOU01000016.1"/>
</dbReference>
<evidence type="ECO:0000313" key="7">
    <source>
        <dbReference type="Proteomes" id="UP000199652"/>
    </source>
</evidence>
<evidence type="ECO:0000256" key="1">
    <source>
        <dbReference type="ARBA" id="ARBA00022801"/>
    </source>
</evidence>
<dbReference type="PROSITE" id="PS51635">
    <property type="entry name" value="PNPLA"/>
    <property type="match status" value="1"/>
</dbReference>
<feature type="domain" description="PNPLA" evidence="5">
    <location>
        <begin position="9"/>
        <end position="195"/>
    </location>
</feature>